<accession>A0ABP1E2W2</accession>
<feature type="domain" description="Yeast cell wall synthesis Kre9/Knh1-like N-terminal" evidence="4">
    <location>
        <begin position="26"/>
        <end position="118"/>
    </location>
</feature>
<dbReference type="Proteomes" id="UP001497453">
    <property type="component" value="Chromosome 8"/>
</dbReference>
<evidence type="ECO:0000313" key="6">
    <source>
        <dbReference type="Proteomes" id="UP001497453"/>
    </source>
</evidence>
<sequence>MFSQALVAAFIATLAVSRAEPVPSEPGPGSSFNEGANCPVTWEVDTTGVWKTMNIELMSGSNLQMNHITTIATVDGTDPTKAEFTFPCPAVVPNSEIYFYQFSSPATTNLTWTTRFTIADATGNSVPPANANQPNGDPIPWGIGALEDPSKATPPPTAGAANTSGSTAGTSSSSSPASGPPAASSVSSAPTSGASSTSSGVTRVTSTSASAAALSTSTTNSTKTGEADSTDSGATSVAIGRGLMVAVGALAAAMVL</sequence>
<evidence type="ECO:0000256" key="1">
    <source>
        <dbReference type="ARBA" id="ARBA00022729"/>
    </source>
</evidence>
<dbReference type="Pfam" id="PF10342">
    <property type="entry name" value="Kre9_KNH"/>
    <property type="match status" value="1"/>
</dbReference>
<gene>
    <name evidence="5" type="ORF">GFSPODELE1_LOCUS9751</name>
</gene>
<dbReference type="PANTHER" id="PTHR40633:SF1">
    <property type="entry name" value="GPI ANCHORED SERINE-THREONINE RICH PROTEIN (AFU_ORTHOLOGUE AFUA_1G03630)"/>
    <property type="match status" value="1"/>
</dbReference>
<evidence type="ECO:0000256" key="3">
    <source>
        <dbReference type="SAM" id="SignalP"/>
    </source>
</evidence>
<evidence type="ECO:0000313" key="5">
    <source>
        <dbReference type="EMBL" id="CAL1714393.1"/>
    </source>
</evidence>
<feature type="signal peptide" evidence="3">
    <location>
        <begin position="1"/>
        <end position="19"/>
    </location>
</feature>
<dbReference type="InterPro" id="IPR018466">
    <property type="entry name" value="Kre9/Knh1-like_N"/>
</dbReference>
<feature type="compositionally biased region" description="Polar residues" evidence="2">
    <location>
        <begin position="124"/>
        <end position="135"/>
    </location>
</feature>
<evidence type="ECO:0000256" key="2">
    <source>
        <dbReference type="SAM" id="MobiDB-lite"/>
    </source>
</evidence>
<keyword evidence="6" id="KW-1185">Reference proteome</keyword>
<dbReference type="PANTHER" id="PTHR40633">
    <property type="entry name" value="MATRIX PROTEIN, PUTATIVE (AFU_ORTHOLOGUE AFUA_8G05410)-RELATED"/>
    <property type="match status" value="1"/>
</dbReference>
<name>A0ABP1E2W2_9APHY</name>
<keyword evidence="1 3" id="KW-0732">Signal</keyword>
<evidence type="ECO:0000259" key="4">
    <source>
        <dbReference type="Pfam" id="PF10342"/>
    </source>
</evidence>
<proteinExistence type="predicted"/>
<dbReference type="InterPro" id="IPR052982">
    <property type="entry name" value="SRP1/TIP1-like"/>
</dbReference>
<feature type="compositionally biased region" description="Low complexity" evidence="2">
    <location>
        <begin position="158"/>
        <end position="222"/>
    </location>
</feature>
<feature type="region of interest" description="Disordered" evidence="2">
    <location>
        <begin position="124"/>
        <end position="234"/>
    </location>
</feature>
<organism evidence="5 6">
    <name type="scientific">Somion occarium</name>
    <dbReference type="NCBI Taxonomy" id="3059160"/>
    <lineage>
        <taxon>Eukaryota</taxon>
        <taxon>Fungi</taxon>
        <taxon>Dikarya</taxon>
        <taxon>Basidiomycota</taxon>
        <taxon>Agaricomycotina</taxon>
        <taxon>Agaricomycetes</taxon>
        <taxon>Polyporales</taxon>
        <taxon>Cerrenaceae</taxon>
        <taxon>Somion</taxon>
    </lineage>
</organism>
<reference evidence="6" key="1">
    <citation type="submission" date="2024-04" db="EMBL/GenBank/DDBJ databases">
        <authorList>
            <person name="Shaw F."/>
            <person name="Minotto A."/>
        </authorList>
    </citation>
    <scope>NUCLEOTIDE SEQUENCE [LARGE SCALE GENOMIC DNA]</scope>
</reference>
<protein>
    <recommendedName>
        <fullName evidence="4">Yeast cell wall synthesis Kre9/Knh1-like N-terminal domain-containing protein</fullName>
    </recommendedName>
</protein>
<dbReference type="EMBL" id="OZ037951">
    <property type="protein sequence ID" value="CAL1714393.1"/>
    <property type="molecule type" value="Genomic_DNA"/>
</dbReference>
<feature type="chain" id="PRO_5046021834" description="Yeast cell wall synthesis Kre9/Knh1-like N-terminal domain-containing protein" evidence="3">
    <location>
        <begin position="20"/>
        <end position="256"/>
    </location>
</feature>